<keyword evidence="2" id="KW-0812">Transmembrane</keyword>
<protein>
    <submittedName>
        <fullName evidence="3">Uncharacterized protein</fullName>
    </submittedName>
</protein>
<evidence type="ECO:0000256" key="1">
    <source>
        <dbReference type="SAM" id="MobiDB-lite"/>
    </source>
</evidence>
<evidence type="ECO:0000313" key="4">
    <source>
        <dbReference type="Proteomes" id="UP000271974"/>
    </source>
</evidence>
<comment type="caution">
    <text evidence="3">The sequence shown here is derived from an EMBL/GenBank/DDBJ whole genome shotgun (WGS) entry which is preliminary data.</text>
</comment>
<accession>A0A433U5F7</accession>
<evidence type="ECO:0000313" key="3">
    <source>
        <dbReference type="EMBL" id="RUS89065.1"/>
    </source>
</evidence>
<feature type="region of interest" description="Disordered" evidence="1">
    <location>
        <begin position="1"/>
        <end position="38"/>
    </location>
</feature>
<gene>
    <name evidence="3" type="ORF">EGW08_003176</name>
</gene>
<organism evidence="3 4">
    <name type="scientific">Elysia chlorotica</name>
    <name type="common">Eastern emerald elysia</name>
    <name type="synonym">Sea slug</name>
    <dbReference type="NCBI Taxonomy" id="188477"/>
    <lineage>
        <taxon>Eukaryota</taxon>
        <taxon>Metazoa</taxon>
        <taxon>Spiralia</taxon>
        <taxon>Lophotrochozoa</taxon>
        <taxon>Mollusca</taxon>
        <taxon>Gastropoda</taxon>
        <taxon>Heterobranchia</taxon>
        <taxon>Euthyneura</taxon>
        <taxon>Panpulmonata</taxon>
        <taxon>Sacoglossa</taxon>
        <taxon>Placobranchoidea</taxon>
        <taxon>Plakobranchidae</taxon>
        <taxon>Elysia</taxon>
    </lineage>
</organism>
<name>A0A433U5F7_ELYCH</name>
<feature type="non-terminal residue" evidence="3">
    <location>
        <position position="148"/>
    </location>
</feature>
<dbReference type="AlphaFoldDB" id="A0A433U5F7"/>
<feature type="transmembrane region" description="Helical" evidence="2">
    <location>
        <begin position="63"/>
        <end position="84"/>
    </location>
</feature>
<feature type="transmembrane region" description="Helical" evidence="2">
    <location>
        <begin position="129"/>
        <end position="147"/>
    </location>
</feature>
<sequence length="148" mass="17347">MEMRRTTMTRRTRPEGRPPTSKKARPIQPRSEQTWTRQGRTRIKKTPGVDHKASLLNVDTMCWILFLYFNLIRLLLFCEMCMLIDKNCVLRDIFNNYFSSGQTWTISGCESINKSPEVDHGALCFNIDLLCYSCFCFCLGFFFGVSFW</sequence>
<evidence type="ECO:0000256" key="2">
    <source>
        <dbReference type="SAM" id="Phobius"/>
    </source>
</evidence>
<reference evidence="3 4" key="1">
    <citation type="submission" date="2019-01" db="EMBL/GenBank/DDBJ databases">
        <title>A draft genome assembly of the solar-powered sea slug Elysia chlorotica.</title>
        <authorList>
            <person name="Cai H."/>
            <person name="Li Q."/>
            <person name="Fang X."/>
            <person name="Li J."/>
            <person name="Curtis N.E."/>
            <person name="Altenburger A."/>
            <person name="Shibata T."/>
            <person name="Feng M."/>
            <person name="Maeda T."/>
            <person name="Schwartz J.A."/>
            <person name="Shigenobu S."/>
            <person name="Lundholm N."/>
            <person name="Nishiyama T."/>
            <person name="Yang H."/>
            <person name="Hasebe M."/>
            <person name="Li S."/>
            <person name="Pierce S.K."/>
            <person name="Wang J."/>
        </authorList>
    </citation>
    <scope>NUCLEOTIDE SEQUENCE [LARGE SCALE GENOMIC DNA]</scope>
    <source>
        <strain evidence="3">EC2010</strain>
        <tissue evidence="3">Whole organism of an adult</tissue>
    </source>
</reference>
<keyword evidence="4" id="KW-1185">Reference proteome</keyword>
<keyword evidence="2" id="KW-0472">Membrane</keyword>
<keyword evidence="2" id="KW-1133">Transmembrane helix</keyword>
<dbReference type="Proteomes" id="UP000271974">
    <property type="component" value="Unassembled WGS sequence"/>
</dbReference>
<dbReference type="EMBL" id="RQTK01000067">
    <property type="protein sequence ID" value="RUS89065.1"/>
    <property type="molecule type" value="Genomic_DNA"/>
</dbReference>
<proteinExistence type="predicted"/>